<dbReference type="Proteomes" id="UP000192257">
    <property type="component" value="Unassembled WGS sequence"/>
</dbReference>
<dbReference type="VEuPathDB" id="TriTrypDB:TM35_000034650"/>
<feature type="compositionally biased region" description="Low complexity" evidence="2">
    <location>
        <begin position="884"/>
        <end position="899"/>
    </location>
</feature>
<evidence type="ECO:0000313" key="3">
    <source>
        <dbReference type="EMBL" id="ORC92712.1"/>
    </source>
</evidence>
<feature type="compositionally biased region" description="Low complexity" evidence="2">
    <location>
        <begin position="1040"/>
        <end position="1058"/>
    </location>
</feature>
<dbReference type="AlphaFoldDB" id="A0A1X0P709"/>
<name>A0A1X0P709_9TRYP</name>
<dbReference type="RefSeq" id="XP_028886778.1">
    <property type="nucleotide sequence ID" value="XM_029022232.1"/>
</dbReference>
<reference evidence="3 4" key="1">
    <citation type="submission" date="2017-03" db="EMBL/GenBank/DDBJ databases">
        <title>An alternative strategy for trypanosome survival in the mammalian bloodstream revealed through genome and transcriptome analysis of the ubiquitous bovine parasite Trypanosoma (Megatrypanum) theileri.</title>
        <authorList>
            <person name="Kelly S."/>
            <person name="Ivens A."/>
            <person name="Mott A."/>
            <person name="O'Neill E."/>
            <person name="Emms D."/>
            <person name="Macleod O."/>
            <person name="Voorheis P."/>
            <person name="Matthews J."/>
            <person name="Matthews K."/>
            <person name="Carrington M."/>
        </authorList>
    </citation>
    <scope>NUCLEOTIDE SEQUENCE [LARGE SCALE GENOMIC DNA]</scope>
    <source>
        <strain evidence="3">Edinburgh</strain>
    </source>
</reference>
<feature type="region of interest" description="Disordered" evidence="2">
    <location>
        <begin position="853"/>
        <end position="967"/>
    </location>
</feature>
<keyword evidence="1" id="KW-0175">Coiled coil</keyword>
<dbReference type="EMBL" id="NBCO01000003">
    <property type="protein sequence ID" value="ORC92712.1"/>
    <property type="molecule type" value="Genomic_DNA"/>
</dbReference>
<evidence type="ECO:0000256" key="1">
    <source>
        <dbReference type="SAM" id="Coils"/>
    </source>
</evidence>
<sequence length="1112" mass="125740">MSQLFSTSSRSAVRCGDGSRSLHTAAGLCTSSTVDSVVSSIANTTMTGVDCSVPLTDDKDNTCGIGCSDGTTTIDAAEDKNRKEVPDVISRLPNSQGENMFLNRTNDNCIKYGRKNATTTPVGINISQPSQLVPSQEPQRCSTLHSKNGTRSQSTEREPLMNNRHTPLSFIVTGGGPNGRSRRSILPEENVGSSRSGKRWILSDGPESRGETGEEPVLLSTVLDRGWGKMCEQEAAWWKQRCVIAEQQLAIAIQRVNEYCSATTTATTSLPSSSSIQLDTLETQEKEKTSIHSPLISELELENKRLRTLLAQSKENSVKLEEVERGSTVVRCKQDIETKKNNCIDVLINKTDREVQCMLDERCHDLQESVKLLRSERDTLRNELYEEVIKRENLETDLLAKEEHQHSQQEEWLSMECNLKKKQELLATSLRQTHLKVSEMSEQVEEKEKELQKAQLRIHLMEEELSMSKAEVMRLRETGEKNLQEGRRLQEQLQKLEADLYLHGDIKNENISGKDGSNLSDSFQEHTDGLLRRVVDRMRRVNSDEKWIASQLVQTLKGIGVTELIEKTDSSSLESIGRLELQHLVHSIETLIASIAKMLNDNDDDWKMTSDTVCEETYDTLSTSALNNINYADLLTRAKDSLSQLETCINAQKQRHMELREELEVVRKDRNELVGQQSKQVRHLQKLLLTAEQEKVRLMLDIEERDKIIRRLNEESSLTMSIKKPSTSSSEVKHISALESQDMKASPFPNSYLGRLLDHVNLQMEEFYHALHSRMMMAVESFAQLKGEELLHIKERAAALQGQLQRLREERVSNQRVQDECFEALRAQLIKVRAELAEKEQALRIALTAQIRQETNGRPQRSSSSSTSSIVKISGETTLRPEESLLSLPTPRSPSVTLPAVFSAEESLPPPSPPPPLLQKQHEEEEEQQQQQRQQREQEKKEEEDKQNQHHNGRDLTKPFEELRSTVSAHSYNKHDLEGDDALPIHFTGRSTPGRRTVTFAPSVIVVEEQRREGDDKEEEWDNKLKEYQQQANPLSYAALASRSPSSSFSSTSSAITSGKETQMTSQAIQRGVMRKHQEVWLRQAEIMGIPIDEGEHLSTTSPSSFMQLPSS</sequence>
<dbReference type="OrthoDB" id="249729at2759"/>
<feature type="compositionally biased region" description="Pro residues" evidence="2">
    <location>
        <begin position="908"/>
        <end position="917"/>
    </location>
</feature>
<feature type="region of interest" description="Disordered" evidence="2">
    <location>
        <begin position="1040"/>
        <end position="1066"/>
    </location>
</feature>
<protein>
    <submittedName>
        <fullName evidence="3">Uncharacterized protein</fullName>
    </submittedName>
</protein>
<feature type="coiled-coil region" evidence="1">
    <location>
        <begin position="642"/>
        <end position="676"/>
    </location>
</feature>
<feature type="coiled-coil region" evidence="1">
    <location>
        <begin position="790"/>
        <end position="842"/>
    </location>
</feature>
<dbReference type="GeneID" id="39982012"/>
<feature type="compositionally biased region" description="Basic and acidic residues" evidence="2">
    <location>
        <begin position="934"/>
        <end position="964"/>
    </location>
</feature>
<feature type="coiled-coil region" evidence="1">
    <location>
        <begin position="430"/>
        <end position="478"/>
    </location>
</feature>
<feature type="region of interest" description="Disordered" evidence="2">
    <location>
        <begin position="1093"/>
        <end position="1112"/>
    </location>
</feature>
<proteinExistence type="predicted"/>
<evidence type="ECO:0000256" key="2">
    <source>
        <dbReference type="SAM" id="MobiDB-lite"/>
    </source>
</evidence>
<accession>A0A1X0P709</accession>
<comment type="caution">
    <text evidence="3">The sequence shown here is derived from an EMBL/GenBank/DDBJ whole genome shotgun (WGS) entry which is preliminary data.</text>
</comment>
<feature type="region of interest" description="Disordered" evidence="2">
    <location>
        <begin position="121"/>
        <end position="215"/>
    </location>
</feature>
<organism evidence="3 4">
    <name type="scientific">Trypanosoma theileri</name>
    <dbReference type="NCBI Taxonomy" id="67003"/>
    <lineage>
        <taxon>Eukaryota</taxon>
        <taxon>Discoba</taxon>
        <taxon>Euglenozoa</taxon>
        <taxon>Kinetoplastea</taxon>
        <taxon>Metakinetoplastina</taxon>
        <taxon>Trypanosomatida</taxon>
        <taxon>Trypanosomatidae</taxon>
        <taxon>Trypanosoma</taxon>
    </lineage>
</organism>
<gene>
    <name evidence="3" type="ORF">TM35_000034650</name>
</gene>
<keyword evidence="4" id="KW-1185">Reference proteome</keyword>
<feature type="compositionally biased region" description="Polar residues" evidence="2">
    <location>
        <begin position="121"/>
        <end position="153"/>
    </location>
</feature>
<feature type="compositionally biased region" description="Polar residues" evidence="2">
    <location>
        <begin position="1098"/>
        <end position="1112"/>
    </location>
</feature>
<evidence type="ECO:0000313" key="4">
    <source>
        <dbReference type="Proteomes" id="UP000192257"/>
    </source>
</evidence>
<feature type="coiled-coil region" evidence="1">
    <location>
        <begin position="296"/>
        <end position="323"/>
    </location>
</feature>